<dbReference type="EMBL" id="BART01025414">
    <property type="protein sequence ID" value="GAH00608.1"/>
    <property type="molecule type" value="Genomic_DNA"/>
</dbReference>
<gene>
    <name evidence="2" type="ORF">S01H4_45621</name>
</gene>
<reference evidence="2" key="1">
    <citation type="journal article" date="2014" name="Front. Microbiol.">
        <title>High frequency of phylogenetically diverse reductive dehalogenase-homologous genes in deep subseafloor sedimentary metagenomes.</title>
        <authorList>
            <person name="Kawai M."/>
            <person name="Futagami T."/>
            <person name="Toyoda A."/>
            <person name="Takaki Y."/>
            <person name="Nishi S."/>
            <person name="Hori S."/>
            <person name="Arai W."/>
            <person name="Tsubouchi T."/>
            <person name="Morono Y."/>
            <person name="Uchiyama I."/>
            <person name="Ito T."/>
            <person name="Fujiyama A."/>
            <person name="Inagaki F."/>
            <person name="Takami H."/>
        </authorList>
    </citation>
    <scope>NUCLEOTIDE SEQUENCE</scope>
    <source>
        <strain evidence="2">Expedition CK06-06</strain>
    </source>
</reference>
<dbReference type="AlphaFoldDB" id="X1DW54"/>
<comment type="caution">
    <text evidence="2">The sequence shown here is derived from an EMBL/GenBank/DDBJ whole genome shotgun (WGS) entry which is preliminary data.</text>
</comment>
<keyword evidence="1" id="KW-0812">Transmembrane</keyword>
<evidence type="ECO:0000313" key="2">
    <source>
        <dbReference type="EMBL" id="GAH00608.1"/>
    </source>
</evidence>
<name>X1DW54_9ZZZZ</name>
<accession>X1DW54</accession>
<sequence>MVPTESFPPFILNISKLTLNYWGIQAFRKAATDAPFQEIFPILLGMILAGIFFSIVGSYFLNKNLKKGLFK</sequence>
<organism evidence="2">
    <name type="scientific">marine sediment metagenome</name>
    <dbReference type="NCBI Taxonomy" id="412755"/>
    <lineage>
        <taxon>unclassified sequences</taxon>
        <taxon>metagenomes</taxon>
        <taxon>ecological metagenomes</taxon>
    </lineage>
</organism>
<evidence type="ECO:0000256" key="1">
    <source>
        <dbReference type="SAM" id="Phobius"/>
    </source>
</evidence>
<keyword evidence="1" id="KW-0472">Membrane</keyword>
<keyword evidence="1" id="KW-1133">Transmembrane helix</keyword>
<feature type="transmembrane region" description="Helical" evidence="1">
    <location>
        <begin position="39"/>
        <end position="61"/>
    </location>
</feature>
<proteinExistence type="predicted"/>
<protein>
    <recommendedName>
        <fullName evidence="3">ABC-2 type transporter domain-containing protein</fullName>
    </recommendedName>
</protein>
<evidence type="ECO:0008006" key="3">
    <source>
        <dbReference type="Google" id="ProtNLM"/>
    </source>
</evidence>